<dbReference type="Proteomes" id="UP000282832">
    <property type="component" value="Unassembled WGS sequence"/>
</dbReference>
<evidence type="ECO:0000256" key="1">
    <source>
        <dbReference type="SAM" id="SignalP"/>
    </source>
</evidence>
<dbReference type="PANTHER" id="PTHR31664">
    <property type="entry name" value="PROTEIN CBG16427"/>
    <property type="match status" value="1"/>
</dbReference>
<dbReference type="OrthoDB" id="9814425at2"/>
<name>A0A437PPE8_9BACT</name>
<organism evidence="3 4">
    <name type="scientific">Sandaracinomonas limnophila</name>
    <dbReference type="NCBI Taxonomy" id="1862386"/>
    <lineage>
        <taxon>Bacteria</taxon>
        <taxon>Pseudomonadati</taxon>
        <taxon>Bacteroidota</taxon>
        <taxon>Cytophagia</taxon>
        <taxon>Cytophagales</taxon>
        <taxon>Flectobacillaceae</taxon>
        <taxon>Sandaracinomonas</taxon>
    </lineage>
</organism>
<sequence>MKKLLFSALVAASLLSCQSETKPAFDLANAQNEINEANKSFENYVSKGDSVGLATNVYTIDAKFMNPNAPSAEGRAAVTSAVSGIFKSGITGIKLTSKEIWGDGNTITEEGAFELNIKDGTVVEKGKYLVMWKKEDGKWKIHRDMFSSDMPIVK</sequence>
<evidence type="ECO:0000313" key="3">
    <source>
        <dbReference type="EMBL" id="RVU24141.1"/>
    </source>
</evidence>
<dbReference type="EMBL" id="SACY01000004">
    <property type="protein sequence ID" value="RVU24141.1"/>
    <property type="molecule type" value="Genomic_DNA"/>
</dbReference>
<dbReference type="PANTHER" id="PTHR31664:SF8">
    <property type="entry name" value="DUF4440 DOMAIN-CONTAINING PROTEIN"/>
    <property type="match status" value="1"/>
</dbReference>
<proteinExistence type="predicted"/>
<evidence type="ECO:0000313" key="4">
    <source>
        <dbReference type="Proteomes" id="UP000282832"/>
    </source>
</evidence>
<dbReference type="InterPro" id="IPR027843">
    <property type="entry name" value="DUF4440"/>
</dbReference>
<feature type="domain" description="DUF4440" evidence="2">
    <location>
        <begin position="56"/>
        <end position="141"/>
    </location>
</feature>
<feature type="signal peptide" evidence="1">
    <location>
        <begin position="1"/>
        <end position="21"/>
    </location>
</feature>
<comment type="caution">
    <text evidence="3">The sequence shown here is derived from an EMBL/GenBank/DDBJ whole genome shotgun (WGS) entry which is preliminary data.</text>
</comment>
<dbReference type="PROSITE" id="PS51257">
    <property type="entry name" value="PROKAR_LIPOPROTEIN"/>
    <property type="match status" value="1"/>
</dbReference>
<accession>A0A437PPE8</accession>
<dbReference type="RefSeq" id="WP_127804727.1">
    <property type="nucleotide sequence ID" value="NZ_SACY01000004.1"/>
</dbReference>
<dbReference type="SUPFAM" id="SSF54427">
    <property type="entry name" value="NTF2-like"/>
    <property type="match status" value="1"/>
</dbReference>
<keyword evidence="4" id="KW-1185">Reference proteome</keyword>
<dbReference type="AlphaFoldDB" id="A0A437PPE8"/>
<dbReference type="Gene3D" id="3.10.450.50">
    <property type="match status" value="1"/>
</dbReference>
<dbReference type="Pfam" id="PF14534">
    <property type="entry name" value="DUF4440"/>
    <property type="match status" value="1"/>
</dbReference>
<evidence type="ECO:0000259" key="2">
    <source>
        <dbReference type="Pfam" id="PF14534"/>
    </source>
</evidence>
<dbReference type="InterPro" id="IPR032710">
    <property type="entry name" value="NTF2-like_dom_sf"/>
</dbReference>
<gene>
    <name evidence="3" type="ORF">EOJ36_09445</name>
</gene>
<reference evidence="3 4" key="1">
    <citation type="submission" date="2019-01" db="EMBL/GenBank/DDBJ databases">
        <authorList>
            <person name="Chen W.-M."/>
        </authorList>
    </citation>
    <scope>NUCLEOTIDE SEQUENCE [LARGE SCALE GENOMIC DNA]</scope>
    <source>
        <strain evidence="3 4">FSY-15</strain>
    </source>
</reference>
<protein>
    <submittedName>
        <fullName evidence="3">DUF4440 domain-containing protein</fullName>
    </submittedName>
</protein>
<feature type="chain" id="PRO_5019480343" evidence="1">
    <location>
        <begin position="22"/>
        <end position="154"/>
    </location>
</feature>
<keyword evidence="1" id="KW-0732">Signal</keyword>